<protein>
    <recommendedName>
        <fullName evidence="3">Glutamine cyclotransferase</fullName>
    </recommendedName>
</protein>
<comment type="caution">
    <text evidence="1">The sequence shown here is derived from an EMBL/GenBank/DDBJ whole genome shotgun (WGS) entry which is preliminary data.</text>
</comment>
<evidence type="ECO:0000313" key="2">
    <source>
        <dbReference type="Proteomes" id="UP000179266"/>
    </source>
</evidence>
<dbReference type="EMBL" id="MGDD01000162">
    <property type="protein sequence ID" value="OGL45750.1"/>
    <property type="molecule type" value="Genomic_DNA"/>
</dbReference>
<evidence type="ECO:0000313" key="1">
    <source>
        <dbReference type="EMBL" id="OGL45750.1"/>
    </source>
</evidence>
<accession>A0A1F7RWF6</accession>
<dbReference type="SUPFAM" id="SSF63825">
    <property type="entry name" value="YWTD domain"/>
    <property type="match status" value="1"/>
</dbReference>
<dbReference type="Gene3D" id="2.130.10.10">
    <property type="entry name" value="YVTN repeat-like/Quinoprotein amine dehydrogenase"/>
    <property type="match status" value="1"/>
</dbReference>
<organism evidence="1 2">
    <name type="scientific">Candidatus Schekmanbacteria bacterium RBG_13_48_7</name>
    <dbReference type="NCBI Taxonomy" id="1817878"/>
    <lineage>
        <taxon>Bacteria</taxon>
        <taxon>Candidatus Schekmaniibacteriota</taxon>
    </lineage>
</organism>
<sequence>MIDVHWVELESIPAPGPEPRGIAWDGTVFWVSDEANKKIYRINPENKKSSYSFKYDGIPAGITWDGNYLWLADAKNKKIDKLNRKGKILNSIKFDRIENYTHLAFYGDFLWHADYSGTWCKINPSTNKVESSYTWGHHVCGIVHDESEFWYVEDSTPALHQISQLLGMNKINYKIAGIPKAVTWDGSSFWIVDGNEKLIKKLKPQKSE</sequence>
<proteinExistence type="predicted"/>
<dbReference type="AlphaFoldDB" id="A0A1F7RWF6"/>
<evidence type="ECO:0008006" key="3">
    <source>
        <dbReference type="Google" id="ProtNLM"/>
    </source>
</evidence>
<gene>
    <name evidence="1" type="ORF">A2161_05060</name>
</gene>
<reference evidence="1 2" key="1">
    <citation type="journal article" date="2016" name="Nat. Commun.">
        <title>Thousands of microbial genomes shed light on interconnected biogeochemical processes in an aquifer system.</title>
        <authorList>
            <person name="Anantharaman K."/>
            <person name="Brown C.T."/>
            <person name="Hug L.A."/>
            <person name="Sharon I."/>
            <person name="Castelle C.J."/>
            <person name="Probst A.J."/>
            <person name="Thomas B.C."/>
            <person name="Singh A."/>
            <person name="Wilkins M.J."/>
            <person name="Karaoz U."/>
            <person name="Brodie E.L."/>
            <person name="Williams K.H."/>
            <person name="Hubbard S.S."/>
            <person name="Banfield J.F."/>
        </authorList>
    </citation>
    <scope>NUCLEOTIDE SEQUENCE [LARGE SCALE GENOMIC DNA]</scope>
</reference>
<dbReference type="InterPro" id="IPR015943">
    <property type="entry name" value="WD40/YVTN_repeat-like_dom_sf"/>
</dbReference>
<dbReference type="Proteomes" id="UP000179266">
    <property type="component" value="Unassembled WGS sequence"/>
</dbReference>
<name>A0A1F7RWF6_9BACT</name>